<proteinExistence type="predicted"/>
<feature type="coiled-coil region" evidence="1">
    <location>
        <begin position="639"/>
        <end position="666"/>
    </location>
</feature>
<keyword evidence="1" id="KW-0175">Coiled coil</keyword>
<dbReference type="GeneID" id="77008334"/>
<dbReference type="PATRIC" id="fig|44252.3.peg.291"/>
<dbReference type="PANTHER" id="PTHR41259">
    <property type="entry name" value="DOUBLE-STRAND BREAK REPAIR RAD50 ATPASE, PUTATIVE-RELATED"/>
    <property type="match status" value="1"/>
</dbReference>
<accession>A0A090ZL82</accession>
<feature type="compositionally biased region" description="Low complexity" evidence="2">
    <location>
        <begin position="733"/>
        <end position="746"/>
    </location>
</feature>
<evidence type="ECO:0000256" key="2">
    <source>
        <dbReference type="SAM" id="MobiDB-lite"/>
    </source>
</evidence>
<dbReference type="PANTHER" id="PTHR41259:SF1">
    <property type="entry name" value="DOUBLE-STRAND BREAK REPAIR RAD50 ATPASE, PUTATIVE-RELATED"/>
    <property type="match status" value="1"/>
</dbReference>
<feature type="compositionally biased region" description="Low complexity" evidence="2">
    <location>
        <begin position="777"/>
        <end position="787"/>
    </location>
</feature>
<reference evidence="5 6" key="1">
    <citation type="submission" date="2014-04" db="EMBL/GenBank/DDBJ databases">
        <authorList>
            <person name="Bishop-Lilly K.A."/>
            <person name="Broomall S.M."/>
            <person name="Chain P.S."/>
            <person name="Chertkov O."/>
            <person name="Coyne S.R."/>
            <person name="Daligault H.E."/>
            <person name="Davenport K.W."/>
            <person name="Erkkila T."/>
            <person name="Frey K.G."/>
            <person name="Gibbons H.S."/>
            <person name="Gu W."/>
            <person name="Jaissle J."/>
            <person name="Johnson S.L."/>
            <person name="Koroleva G.I."/>
            <person name="Ladner J.T."/>
            <person name="Lo C.-C."/>
            <person name="Minogue T.D."/>
            <person name="Munk C."/>
            <person name="Palacios G.F."/>
            <person name="Redden C.L."/>
            <person name="Rosenzweig C.N."/>
            <person name="Scholz M.B."/>
            <person name="Teshima H."/>
            <person name="Xu Y."/>
        </authorList>
    </citation>
    <scope>NUCLEOTIDE SEQUENCE [LARGE SCALE GENOMIC DNA]</scope>
    <source>
        <strain evidence="5 6">8244</strain>
    </source>
</reference>
<name>A0A090ZL82_PAEMA</name>
<comment type="caution">
    <text evidence="5">The sequence shown here is derived from an EMBL/GenBank/DDBJ whole genome shotgun (WGS) entry which is preliminary data.</text>
</comment>
<organism evidence="5 6">
    <name type="scientific">Paenibacillus macerans</name>
    <name type="common">Bacillus macerans</name>
    <dbReference type="NCBI Taxonomy" id="44252"/>
    <lineage>
        <taxon>Bacteria</taxon>
        <taxon>Bacillati</taxon>
        <taxon>Bacillota</taxon>
        <taxon>Bacilli</taxon>
        <taxon>Bacillales</taxon>
        <taxon>Paenibacillaceae</taxon>
        <taxon>Paenibacillus</taxon>
    </lineage>
</organism>
<feature type="transmembrane region" description="Helical" evidence="3">
    <location>
        <begin position="502"/>
        <end position="521"/>
    </location>
</feature>
<evidence type="ECO:0000259" key="4">
    <source>
        <dbReference type="Pfam" id="PF13514"/>
    </source>
</evidence>
<keyword evidence="3" id="KW-1133">Transmembrane helix</keyword>
<keyword evidence="3" id="KW-0812">Transmembrane</keyword>
<sequence length="1129" mass="124843">MRLEKLQVSGFGHLHGLDVELPGPVTVLYGPNEAGKSTLLGFVRAMLFGIPSRTFAAERFEPARGGVHGGALTIAAEDGSRWVIERYAQPPEGRSLPGTRGDRLRITRSDADGRLQEMTQEQMQRELLGGLSKAMFKQLFAVSLTELQEVGVLQSEELSRYLFHAGIGGGSAVLRGEKKLAQDMDKLYRPRGRNQEIAQLLQAVERLEREAEAAKALLPRYNEVLEQLEELAGELTASEAERAAVARETARLQKAAESRGDWLQREAIRAELAALPAAARFPEQGLARWQALQAEKDRLQLERSDWARRREALRAELAALQPRAPVLAREPLLRQLAGRLPAYEARRRELAELAGEAALVQARLAECLRSIHPAWRAEDLRAFAGTVGEREQVRRFSARFAAYDKEMELLQSERSKLERAAAGAETARANAAARLEDSAAAGRRQFAMLLPQERGEIRALWSELRGELDRWRDSAASRRAEVRAADAEALAETRLRALYRKLFAAACVLTVALPAVLWLAAESLWSAAFTGVLLLGLDVYLAIGAFRGKPAGEAGRRSAPASRRPAGRAGEAGEEMETRLEALLSRFVRHPLTAASAAGSGFAASLRTEAWDEEERQLRRLMEEWQLWDQRHDALEADAAAAQGHAAAVKDELQHVERELSRREGDFAKLAAEWERWLEERRLSTDLSPEAAMDVFHLAGQGREWLSRIDGLTDKISGLRAENERFERECLALQDDGGPGGQAADAPEAKRAADDPEAKRAANGGVYAGIPLSSAAAPGPEAGSDGANGRAAPETAGSGAGAAIKLLEDALAELERELERKAGYDRLAAKLAPLDEEGRRLEDRLQQVMQAEEHLLAEGEAEGGEEFLRIGAAAERREALEKELRQRELALFAGMDEDKRNDLERLLKGVDEAELKRRLEEARAAGEGAEVRWRKLQERRGRLLQEQESLEARCRQEDLAQQLAEQQAALEEYADKYAVMAVCRELISRVRRIYEVERQPAVLQAASRYFERMTGGTYRRIVMKIGSQELMAEHAEHGPIDSARLSRGTAEQLYLSMRLALSEAVAGGQGSLPLLLDDLFVNFDASRLEGALSVLRTVAKRQQIIMMTCHEHVVGRLKAELPTAHIVEM</sequence>
<feature type="coiled-coil region" evidence="1">
    <location>
        <begin position="400"/>
        <end position="427"/>
    </location>
</feature>
<gene>
    <name evidence="5" type="ORF">DJ90_2103</name>
</gene>
<feature type="compositionally biased region" description="Low complexity" evidence="2">
    <location>
        <begin position="551"/>
        <end position="569"/>
    </location>
</feature>
<feature type="region of interest" description="Disordered" evidence="2">
    <location>
        <begin position="733"/>
        <end position="758"/>
    </location>
</feature>
<dbReference type="RefSeq" id="WP_036624230.1">
    <property type="nucleotide sequence ID" value="NZ_JBDLZH010000005.1"/>
</dbReference>
<dbReference type="STRING" id="44252.DJ90_2103"/>
<dbReference type="Pfam" id="PF13514">
    <property type="entry name" value="AAA_27"/>
    <property type="match status" value="1"/>
</dbReference>
<protein>
    <submittedName>
        <fullName evidence="5">AAA domain protein</fullName>
    </submittedName>
</protein>
<feature type="compositionally biased region" description="Basic and acidic residues" evidence="2">
    <location>
        <begin position="747"/>
        <end position="758"/>
    </location>
</feature>
<evidence type="ECO:0000256" key="1">
    <source>
        <dbReference type="SAM" id="Coils"/>
    </source>
</evidence>
<feature type="coiled-coil region" evidence="1">
    <location>
        <begin position="197"/>
        <end position="248"/>
    </location>
</feature>
<feature type="transmembrane region" description="Helical" evidence="3">
    <location>
        <begin position="527"/>
        <end position="546"/>
    </location>
</feature>
<dbReference type="Gene3D" id="3.40.50.300">
    <property type="entry name" value="P-loop containing nucleotide triphosphate hydrolases"/>
    <property type="match status" value="2"/>
</dbReference>
<dbReference type="InterPro" id="IPR027417">
    <property type="entry name" value="P-loop_NTPase"/>
</dbReference>
<dbReference type="EMBL" id="JMQA01000001">
    <property type="protein sequence ID" value="KFN12094.1"/>
    <property type="molecule type" value="Genomic_DNA"/>
</dbReference>
<dbReference type="Proteomes" id="UP000029278">
    <property type="component" value="Unassembled WGS sequence"/>
</dbReference>
<dbReference type="AlphaFoldDB" id="A0A090ZL82"/>
<evidence type="ECO:0000313" key="5">
    <source>
        <dbReference type="EMBL" id="KFN12094.1"/>
    </source>
</evidence>
<dbReference type="SUPFAM" id="SSF52540">
    <property type="entry name" value="P-loop containing nucleoside triphosphate hydrolases"/>
    <property type="match status" value="1"/>
</dbReference>
<keyword evidence="6" id="KW-1185">Reference proteome</keyword>
<dbReference type="OrthoDB" id="9764467at2"/>
<evidence type="ECO:0000313" key="6">
    <source>
        <dbReference type="Proteomes" id="UP000029278"/>
    </source>
</evidence>
<feature type="coiled-coil region" evidence="1">
    <location>
        <begin position="870"/>
        <end position="932"/>
    </location>
</feature>
<feature type="region of interest" description="Disordered" evidence="2">
    <location>
        <begin position="777"/>
        <end position="797"/>
    </location>
</feature>
<feature type="region of interest" description="Disordered" evidence="2">
    <location>
        <begin position="550"/>
        <end position="574"/>
    </location>
</feature>
<dbReference type="InterPro" id="IPR038734">
    <property type="entry name" value="YhaN_AAA"/>
</dbReference>
<feature type="domain" description="YhaN AAA" evidence="4">
    <location>
        <begin position="1"/>
        <end position="215"/>
    </location>
</feature>
<evidence type="ECO:0000256" key="3">
    <source>
        <dbReference type="SAM" id="Phobius"/>
    </source>
</evidence>
<dbReference type="HOGENOM" id="CLU_006135_0_1_9"/>
<keyword evidence="3" id="KW-0472">Membrane</keyword>